<dbReference type="RefSeq" id="WP_148085987.1">
    <property type="nucleotide sequence ID" value="NZ_RJKE01000001.1"/>
</dbReference>
<feature type="signal peptide" evidence="1">
    <location>
        <begin position="1"/>
        <end position="27"/>
    </location>
</feature>
<dbReference type="Pfam" id="PF11887">
    <property type="entry name" value="Mce4_CUP1"/>
    <property type="match status" value="1"/>
</dbReference>
<dbReference type="EMBL" id="RJKE01000001">
    <property type="protein sequence ID" value="ROO85950.1"/>
    <property type="molecule type" value="Genomic_DNA"/>
</dbReference>
<dbReference type="GO" id="GO:0005576">
    <property type="term" value="C:extracellular region"/>
    <property type="evidence" value="ECO:0007669"/>
    <property type="project" value="TreeGrafter"/>
</dbReference>
<dbReference type="PANTHER" id="PTHR33371">
    <property type="entry name" value="INTERMEMBRANE PHOSPHOLIPID TRANSPORT SYSTEM BINDING PROTEIN MLAD-RELATED"/>
    <property type="match status" value="1"/>
</dbReference>
<reference evidence="4 5" key="1">
    <citation type="submission" date="2018-11" db="EMBL/GenBank/DDBJ databases">
        <title>Sequencing the genomes of 1000 actinobacteria strains.</title>
        <authorList>
            <person name="Klenk H.-P."/>
        </authorList>
    </citation>
    <scope>NUCLEOTIDE SEQUENCE [LARGE SCALE GENOMIC DNA]</scope>
    <source>
        <strain evidence="4 5">DSM 44254</strain>
    </source>
</reference>
<dbReference type="AlphaFoldDB" id="A0A3N1CXC5"/>
<comment type="caution">
    <text evidence="4">The sequence shown here is derived from an EMBL/GenBank/DDBJ whole genome shotgun (WGS) entry which is preliminary data.</text>
</comment>
<dbReference type="InterPro" id="IPR052336">
    <property type="entry name" value="MlaD_Phospholipid_Transporter"/>
</dbReference>
<proteinExistence type="predicted"/>
<dbReference type="PROSITE" id="PS51257">
    <property type="entry name" value="PROKAR_LIPOPROTEIN"/>
    <property type="match status" value="1"/>
</dbReference>
<evidence type="ECO:0000256" key="1">
    <source>
        <dbReference type="SAM" id="SignalP"/>
    </source>
</evidence>
<feature type="domain" description="Mce/MlaD" evidence="2">
    <location>
        <begin position="34"/>
        <end position="107"/>
    </location>
</feature>
<keyword evidence="1" id="KW-0732">Signal</keyword>
<feature type="domain" description="Mammalian cell entry C-terminal" evidence="3">
    <location>
        <begin position="115"/>
        <end position="287"/>
    </location>
</feature>
<dbReference type="InterPro" id="IPR005693">
    <property type="entry name" value="Mce"/>
</dbReference>
<gene>
    <name evidence="4" type="ORF">EDD29_3504</name>
</gene>
<evidence type="ECO:0000313" key="5">
    <source>
        <dbReference type="Proteomes" id="UP000272400"/>
    </source>
</evidence>
<dbReference type="NCBIfam" id="TIGR00996">
    <property type="entry name" value="Mtu_fam_mce"/>
    <property type="match status" value="1"/>
</dbReference>
<keyword evidence="5" id="KW-1185">Reference proteome</keyword>
<dbReference type="Pfam" id="PF02470">
    <property type="entry name" value="MlaD"/>
    <property type="match status" value="1"/>
</dbReference>
<dbReference type="InterPro" id="IPR024516">
    <property type="entry name" value="Mce_C"/>
</dbReference>
<dbReference type="Proteomes" id="UP000272400">
    <property type="component" value="Unassembled WGS sequence"/>
</dbReference>
<organism evidence="4 5">
    <name type="scientific">Actinocorallia herbida</name>
    <dbReference type="NCBI Taxonomy" id="58109"/>
    <lineage>
        <taxon>Bacteria</taxon>
        <taxon>Bacillati</taxon>
        <taxon>Actinomycetota</taxon>
        <taxon>Actinomycetes</taxon>
        <taxon>Streptosporangiales</taxon>
        <taxon>Thermomonosporaceae</taxon>
        <taxon>Actinocorallia</taxon>
    </lineage>
</organism>
<protein>
    <submittedName>
        <fullName evidence="4">Phospholipid/cholesterol/gamma-HCH transport system substrate-binding protein</fullName>
    </submittedName>
</protein>
<dbReference type="PANTHER" id="PTHR33371:SF15">
    <property type="entry name" value="LIPOPROTEIN LPRN"/>
    <property type="match status" value="1"/>
</dbReference>
<dbReference type="OrthoDB" id="3460101at2"/>
<name>A0A3N1CXC5_9ACTN</name>
<feature type="chain" id="PRO_5018118336" evidence="1">
    <location>
        <begin position="28"/>
        <end position="334"/>
    </location>
</feature>
<evidence type="ECO:0000313" key="4">
    <source>
        <dbReference type="EMBL" id="ROO85950.1"/>
    </source>
</evidence>
<dbReference type="InterPro" id="IPR003399">
    <property type="entry name" value="Mce/MlaD"/>
</dbReference>
<accession>A0A3N1CXC5</accession>
<sequence length="334" mass="35351">MKRAPTAVLVLVTMSAAVSGCSLQTLGAPKGDLTLYAVFDDVQNLVPGHGVQMYDVRVGSVTAVALQGYRSKVTLSLVDGTRIPVGTAATIAKTSLLGENYVKLTPPEGAVPRTAQPLASGAELAQTSVEPDLERVTARVGPVLAALGGESLEDIVGGLATGLDGSGPRLQKIIREASAVSESYADAGEDLRDLVDGLNRLGSALSGSAPELAKLPDDVVELTGRVQKDRKQLKQTLTDLTSLAETANKVIREEHGARLHTLLKRLDRVLRAVLRGKEDLKTVTRDLLEKLMKAPRVTHEGQALAYAYLAGFLPTGKAPERDFAAQLKRLLGPK</sequence>
<evidence type="ECO:0000259" key="2">
    <source>
        <dbReference type="Pfam" id="PF02470"/>
    </source>
</evidence>
<evidence type="ECO:0000259" key="3">
    <source>
        <dbReference type="Pfam" id="PF11887"/>
    </source>
</evidence>